<evidence type="ECO:0000256" key="1">
    <source>
        <dbReference type="ARBA" id="ARBA00004123"/>
    </source>
</evidence>
<evidence type="ECO:0000256" key="7">
    <source>
        <dbReference type="PROSITE-ProRule" id="PRU00042"/>
    </source>
</evidence>
<dbReference type="Gene3D" id="3.30.160.60">
    <property type="entry name" value="Classic Zinc Finger"/>
    <property type="match status" value="8"/>
</dbReference>
<dbReference type="Pfam" id="PF13912">
    <property type="entry name" value="zf-C2H2_6"/>
    <property type="match status" value="1"/>
</dbReference>
<dbReference type="Pfam" id="PF00096">
    <property type="entry name" value="zf-C2H2"/>
    <property type="match status" value="5"/>
</dbReference>
<dbReference type="FunFam" id="3.30.160.60:FF:000446">
    <property type="entry name" value="Zinc finger protein"/>
    <property type="match status" value="1"/>
</dbReference>
<feature type="domain" description="C2H2-type" evidence="9">
    <location>
        <begin position="636"/>
        <end position="664"/>
    </location>
</feature>
<keyword evidence="3" id="KW-0677">Repeat</keyword>
<dbReference type="GO" id="GO:0000981">
    <property type="term" value="F:DNA-binding transcription factor activity, RNA polymerase II-specific"/>
    <property type="evidence" value="ECO:0007669"/>
    <property type="project" value="TreeGrafter"/>
</dbReference>
<feature type="compositionally biased region" description="Low complexity" evidence="8">
    <location>
        <begin position="279"/>
        <end position="291"/>
    </location>
</feature>
<dbReference type="FunFam" id="3.30.160.60:FF:001325">
    <property type="entry name" value="zinc finger protein 200"/>
    <property type="match status" value="1"/>
</dbReference>
<feature type="domain" description="C2H2-type" evidence="9">
    <location>
        <begin position="519"/>
        <end position="546"/>
    </location>
</feature>
<dbReference type="GO" id="GO:0005634">
    <property type="term" value="C:nucleus"/>
    <property type="evidence" value="ECO:0007669"/>
    <property type="project" value="UniProtKB-SubCell"/>
</dbReference>
<protein>
    <submittedName>
        <fullName evidence="10">Zinc finger protein 2</fullName>
    </submittedName>
</protein>
<dbReference type="OMA" id="RNTRANT"/>
<feature type="region of interest" description="Disordered" evidence="8">
    <location>
        <begin position="176"/>
        <end position="263"/>
    </location>
</feature>
<comment type="caution">
    <text evidence="10">The sequence shown here is derived from an EMBL/GenBank/DDBJ whole genome shotgun (WGS) entry which is preliminary data.</text>
</comment>
<feature type="domain" description="C2H2-type" evidence="9">
    <location>
        <begin position="462"/>
        <end position="490"/>
    </location>
</feature>
<sequence length="718" mass="81717">MSSQVCFLCFQAIDTTTVEESRKMRISSLGELLSLSSCRKTITQQFEEDESCELCPVCAPVISEMEEIRGQMSALEKLIGVKITEIREIMLASSASSIENRDDDGDKVHKLRTTILKMMGDNDDQQDDNIALDEVLIKVEQDGDGFLGGDELFDDHYSPAVELYNEEEMVPVKYEEGDDDNDELPFCINPHPQRKGRERARKPTRKTNPLRTKRKVENDSRKRVKNSEKRNPTATRIKIENILIPTSKRRSTRTKTPVLPPKGCKTLTVSLERISVPITKSSPISSPSSSPFHDEDLPSNDLDSSKEQSSDKKNKSKNHNCPNCPKSFATGPKLSYHIACQHRVPCFDPQCNASFSSYKARDAHRKVAHPSVPRYERAEGGISRAQSVQVAERVMDYYKNEANRNSRKTWKFFEQLGIPKSSVYRYLKLFKDKDTITFKKPPGCPPRSELTEAQRAQIVRPYKCSSCQKSFIHRYALTSHIARDHTGAKDQVCHICGKKFYTIFNLRHHLITHDESRRPQCETCGEKFLHYSTLQSHRIREHGADPLVCDECGATFITLKGLQGHKLTHTGLKPYNCDKCDAKFSQMRHLTTHQLSHSDQRRHPCPHCERAFKMKNQLTLHIKSIHTAGYVTPKAHKCPQCDRSFQYPALVKAHVLQAHTGERPFTCNHCGKGFVMKSALTLHLKGKHGIEVEPVVKNRQPRSKRDTFHVAVEQEGDP</sequence>
<evidence type="ECO:0000256" key="2">
    <source>
        <dbReference type="ARBA" id="ARBA00022723"/>
    </source>
</evidence>
<dbReference type="InterPro" id="IPR013087">
    <property type="entry name" value="Znf_C2H2_type"/>
</dbReference>
<dbReference type="PROSITE" id="PS50157">
    <property type="entry name" value="ZINC_FINGER_C2H2_2"/>
    <property type="match status" value="8"/>
</dbReference>
<feature type="compositionally biased region" description="Basic and acidic residues" evidence="8">
    <location>
        <begin position="303"/>
        <end position="313"/>
    </location>
</feature>
<name>A0A226EA14_FOLCA</name>
<dbReference type="EMBL" id="LNIX01000005">
    <property type="protein sequence ID" value="OXA54240.1"/>
    <property type="molecule type" value="Genomic_DNA"/>
</dbReference>
<dbReference type="GO" id="GO:0008270">
    <property type="term" value="F:zinc ion binding"/>
    <property type="evidence" value="ECO:0007669"/>
    <property type="project" value="UniProtKB-KW"/>
</dbReference>
<feature type="domain" description="C2H2-type" evidence="9">
    <location>
        <begin position="665"/>
        <end position="693"/>
    </location>
</feature>
<keyword evidence="4 7" id="KW-0863">Zinc-finger</keyword>
<keyword evidence="2" id="KW-0479">Metal-binding</keyword>
<evidence type="ECO:0000259" key="9">
    <source>
        <dbReference type="PROSITE" id="PS50157"/>
    </source>
</evidence>
<comment type="subcellular location">
    <subcellularLocation>
        <location evidence="1">Nucleus</location>
    </subcellularLocation>
</comment>
<reference evidence="10 11" key="1">
    <citation type="submission" date="2015-12" db="EMBL/GenBank/DDBJ databases">
        <title>The genome of Folsomia candida.</title>
        <authorList>
            <person name="Faddeeva A."/>
            <person name="Derks M.F."/>
            <person name="Anvar Y."/>
            <person name="Smit S."/>
            <person name="Van Straalen N."/>
            <person name="Roelofs D."/>
        </authorList>
    </citation>
    <scope>NUCLEOTIDE SEQUENCE [LARGE SCALE GENOMIC DNA]</scope>
    <source>
        <strain evidence="10 11">VU population</strain>
        <tissue evidence="10">Whole body</tissue>
    </source>
</reference>
<gene>
    <name evidence="10" type="ORF">Fcan01_10437</name>
</gene>
<accession>A0A226EA14</accession>
<feature type="domain" description="C2H2-type" evidence="9">
    <location>
        <begin position="547"/>
        <end position="574"/>
    </location>
</feature>
<feature type="region of interest" description="Disordered" evidence="8">
    <location>
        <begin position="279"/>
        <end position="324"/>
    </location>
</feature>
<evidence type="ECO:0000256" key="3">
    <source>
        <dbReference type="ARBA" id="ARBA00022737"/>
    </source>
</evidence>
<dbReference type="GO" id="GO:0000977">
    <property type="term" value="F:RNA polymerase II transcription regulatory region sequence-specific DNA binding"/>
    <property type="evidence" value="ECO:0007669"/>
    <property type="project" value="TreeGrafter"/>
</dbReference>
<feature type="compositionally biased region" description="Basic residues" evidence="8">
    <location>
        <begin position="192"/>
        <end position="205"/>
    </location>
</feature>
<dbReference type="OrthoDB" id="8117402at2759"/>
<keyword evidence="5" id="KW-0862">Zinc</keyword>
<keyword evidence="11" id="KW-1185">Reference proteome</keyword>
<dbReference type="AlphaFoldDB" id="A0A226EA14"/>
<evidence type="ECO:0000256" key="8">
    <source>
        <dbReference type="SAM" id="MobiDB-lite"/>
    </source>
</evidence>
<feature type="compositionally biased region" description="Basic and acidic residues" evidence="8">
    <location>
        <begin position="215"/>
        <end position="231"/>
    </location>
</feature>
<proteinExistence type="predicted"/>
<evidence type="ECO:0000313" key="10">
    <source>
        <dbReference type="EMBL" id="OXA54240.1"/>
    </source>
</evidence>
<dbReference type="SUPFAM" id="SSF57667">
    <property type="entry name" value="beta-beta-alpha zinc fingers"/>
    <property type="match status" value="4"/>
</dbReference>
<evidence type="ECO:0000256" key="5">
    <source>
        <dbReference type="ARBA" id="ARBA00022833"/>
    </source>
</evidence>
<feature type="domain" description="C2H2-type" evidence="9">
    <location>
        <begin position="603"/>
        <end position="627"/>
    </location>
</feature>
<evidence type="ECO:0000256" key="4">
    <source>
        <dbReference type="ARBA" id="ARBA00022771"/>
    </source>
</evidence>
<dbReference type="InterPro" id="IPR036236">
    <property type="entry name" value="Znf_C2H2_sf"/>
</dbReference>
<organism evidence="10 11">
    <name type="scientific">Folsomia candida</name>
    <name type="common">Springtail</name>
    <dbReference type="NCBI Taxonomy" id="158441"/>
    <lineage>
        <taxon>Eukaryota</taxon>
        <taxon>Metazoa</taxon>
        <taxon>Ecdysozoa</taxon>
        <taxon>Arthropoda</taxon>
        <taxon>Hexapoda</taxon>
        <taxon>Collembola</taxon>
        <taxon>Entomobryomorpha</taxon>
        <taxon>Isotomoidea</taxon>
        <taxon>Isotomidae</taxon>
        <taxon>Proisotominae</taxon>
        <taxon>Folsomia</taxon>
    </lineage>
</organism>
<feature type="domain" description="C2H2-type" evidence="9">
    <location>
        <begin position="575"/>
        <end position="602"/>
    </location>
</feature>
<dbReference type="PANTHER" id="PTHR24381">
    <property type="entry name" value="ZINC FINGER PROTEIN"/>
    <property type="match status" value="1"/>
</dbReference>
<evidence type="ECO:0000313" key="11">
    <source>
        <dbReference type="Proteomes" id="UP000198287"/>
    </source>
</evidence>
<dbReference type="FunFam" id="3.30.160.60:FF:002343">
    <property type="entry name" value="Zinc finger protein 33A"/>
    <property type="match status" value="1"/>
</dbReference>
<dbReference type="Proteomes" id="UP000198287">
    <property type="component" value="Unassembled WGS sequence"/>
</dbReference>
<feature type="domain" description="C2H2-type" evidence="9">
    <location>
        <begin position="491"/>
        <end position="518"/>
    </location>
</feature>
<dbReference type="PROSITE" id="PS00028">
    <property type="entry name" value="ZINC_FINGER_C2H2_1"/>
    <property type="match status" value="10"/>
</dbReference>
<keyword evidence="6" id="KW-0539">Nucleus</keyword>
<dbReference type="SMART" id="SM00355">
    <property type="entry name" value="ZnF_C2H2"/>
    <property type="match status" value="10"/>
</dbReference>
<evidence type="ECO:0000256" key="6">
    <source>
        <dbReference type="ARBA" id="ARBA00023242"/>
    </source>
</evidence>
<dbReference type="PANTHER" id="PTHR24381:SF393">
    <property type="entry name" value="CHROMATIN-LINKED ADAPTOR FOR MSL PROTEINS, ISOFORM B"/>
    <property type="match status" value="1"/>
</dbReference>